<evidence type="ECO:0000313" key="7">
    <source>
        <dbReference type="Proteomes" id="UP000791440"/>
    </source>
</evidence>
<evidence type="ECO:0000256" key="2">
    <source>
        <dbReference type="ARBA" id="ARBA00005906"/>
    </source>
</evidence>
<organism evidence="6 7">
    <name type="scientific">Manduca sexta</name>
    <name type="common">Tobacco hawkmoth</name>
    <name type="synonym">Tobacco hornworm</name>
    <dbReference type="NCBI Taxonomy" id="7130"/>
    <lineage>
        <taxon>Eukaryota</taxon>
        <taxon>Metazoa</taxon>
        <taxon>Ecdysozoa</taxon>
        <taxon>Arthropoda</taxon>
        <taxon>Hexapoda</taxon>
        <taxon>Insecta</taxon>
        <taxon>Pterygota</taxon>
        <taxon>Neoptera</taxon>
        <taxon>Endopterygota</taxon>
        <taxon>Lepidoptera</taxon>
        <taxon>Glossata</taxon>
        <taxon>Ditrysia</taxon>
        <taxon>Bombycoidea</taxon>
        <taxon>Sphingidae</taxon>
        <taxon>Sphinginae</taxon>
        <taxon>Sphingini</taxon>
        <taxon>Manduca</taxon>
    </lineage>
</organism>
<reference evidence="6" key="1">
    <citation type="journal article" date="2016" name="Insect Biochem. Mol. Biol.">
        <title>Multifaceted biological insights from a draft genome sequence of the tobacco hornworm moth, Manduca sexta.</title>
        <authorList>
            <person name="Kanost M.R."/>
            <person name="Arrese E.L."/>
            <person name="Cao X."/>
            <person name="Chen Y.R."/>
            <person name="Chellapilla S."/>
            <person name="Goldsmith M.R."/>
            <person name="Grosse-Wilde E."/>
            <person name="Heckel D.G."/>
            <person name="Herndon N."/>
            <person name="Jiang H."/>
            <person name="Papanicolaou A."/>
            <person name="Qu J."/>
            <person name="Soulages J.L."/>
            <person name="Vogel H."/>
            <person name="Walters J."/>
            <person name="Waterhouse R.M."/>
            <person name="Ahn S.J."/>
            <person name="Almeida F.C."/>
            <person name="An C."/>
            <person name="Aqrawi P."/>
            <person name="Bretschneider A."/>
            <person name="Bryant W.B."/>
            <person name="Bucks S."/>
            <person name="Chao H."/>
            <person name="Chevignon G."/>
            <person name="Christen J.M."/>
            <person name="Clarke D.F."/>
            <person name="Dittmer N.T."/>
            <person name="Ferguson L.C.F."/>
            <person name="Garavelou S."/>
            <person name="Gordon K.H.J."/>
            <person name="Gunaratna R.T."/>
            <person name="Han Y."/>
            <person name="Hauser F."/>
            <person name="He Y."/>
            <person name="Heidel-Fischer H."/>
            <person name="Hirsh A."/>
            <person name="Hu Y."/>
            <person name="Jiang H."/>
            <person name="Kalra D."/>
            <person name="Klinner C."/>
            <person name="Konig C."/>
            <person name="Kovar C."/>
            <person name="Kroll A.R."/>
            <person name="Kuwar S.S."/>
            <person name="Lee S.L."/>
            <person name="Lehman R."/>
            <person name="Li K."/>
            <person name="Li Z."/>
            <person name="Liang H."/>
            <person name="Lovelace S."/>
            <person name="Lu Z."/>
            <person name="Mansfield J.H."/>
            <person name="McCulloch K.J."/>
            <person name="Mathew T."/>
            <person name="Morton B."/>
            <person name="Muzny D.M."/>
            <person name="Neunemann D."/>
            <person name="Ongeri F."/>
            <person name="Pauchet Y."/>
            <person name="Pu L.L."/>
            <person name="Pyrousis I."/>
            <person name="Rao X.J."/>
            <person name="Redding A."/>
            <person name="Roesel C."/>
            <person name="Sanchez-Gracia A."/>
            <person name="Schaack S."/>
            <person name="Shukla A."/>
            <person name="Tetreau G."/>
            <person name="Wang Y."/>
            <person name="Xiong G.H."/>
            <person name="Traut W."/>
            <person name="Walsh T.K."/>
            <person name="Worley K.C."/>
            <person name="Wu D."/>
            <person name="Wu W."/>
            <person name="Wu Y.Q."/>
            <person name="Zhang X."/>
            <person name="Zou Z."/>
            <person name="Zucker H."/>
            <person name="Briscoe A.D."/>
            <person name="Burmester T."/>
            <person name="Clem R.J."/>
            <person name="Feyereisen R."/>
            <person name="Grimmelikhuijzen C.J.P."/>
            <person name="Hamodrakas S.J."/>
            <person name="Hansson B.S."/>
            <person name="Huguet E."/>
            <person name="Jermiin L.S."/>
            <person name="Lan Q."/>
            <person name="Lehman H.K."/>
            <person name="Lorenzen M."/>
            <person name="Merzendorfer H."/>
            <person name="Michalopoulos I."/>
            <person name="Morton D.B."/>
            <person name="Muthukrishnan S."/>
            <person name="Oakeshott J.G."/>
            <person name="Palmer W."/>
            <person name="Park Y."/>
            <person name="Passarelli A.L."/>
            <person name="Rozas J."/>
            <person name="Schwartz L.M."/>
            <person name="Smith W."/>
            <person name="Southgate A."/>
            <person name="Vilcinskas A."/>
            <person name="Vogt R."/>
            <person name="Wang P."/>
            <person name="Werren J."/>
            <person name="Yu X.Q."/>
            <person name="Zhou J.J."/>
            <person name="Brown S.J."/>
            <person name="Scherer S.E."/>
            <person name="Richards S."/>
            <person name="Blissard G.W."/>
        </authorList>
    </citation>
    <scope>NUCLEOTIDE SEQUENCE</scope>
</reference>
<comment type="caution">
    <text evidence="6">The sequence shown here is derived from an EMBL/GenBank/DDBJ whole genome shotgun (WGS) entry which is preliminary data.</text>
</comment>
<name>A0A922CIC0_MANSE</name>
<dbReference type="Pfam" id="PF01723">
    <property type="entry name" value="Chorion_1"/>
    <property type="match status" value="1"/>
</dbReference>
<proteinExistence type="inferred from homology"/>
<feature type="chain" id="PRO_5038276764" evidence="5">
    <location>
        <begin position="21"/>
        <end position="159"/>
    </location>
</feature>
<protein>
    <submittedName>
        <fullName evidence="6">Uncharacterized protein</fullName>
    </submittedName>
</protein>
<evidence type="ECO:0000313" key="6">
    <source>
        <dbReference type="EMBL" id="KAG6447202.1"/>
    </source>
</evidence>
<gene>
    <name evidence="6" type="ORF">O3G_MSEX004886</name>
</gene>
<dbReference type="Proteomes" id="UP000791440">
    <property type="component" value="Unassembled WGS sequence"/>
</dbReference>
<keyword evidence="3" id="KW-0677">Repeat</keyword>
<accession>A0A922CIC0</accession>
<comment type="similarity">
    <text evidence="2 4">Belongs to the chorion protein family.</text>
</comment>
<dbReference type="GO" id="GO:0042600">
    <property type="term" value="C:egg chorion"/>
    <property type="evidence" value="ECO:0007669"/>
    <property type="project" value="InterPro"/>
</dbReference>
<comment type="function">
    <text evidence="1">This protein is one of many from the eggshell of the silk moth.</text>
</comment>
<dbReference type="AlphaFoldDB" id="A0A922CIC0"/>
<dbReference type="EMBL" id="JH668342">
    <property type="protein sequence ID" value="KAG6447203.1"/>
    <property type="molecule type" value="Genomic_DNA"/>
</dbReference>
<dbReference type="OrthoDB" id="6930117at2759"/>
<keyword evidence="5" id="KW-0732">Signal</keyword>
<feature type="signal peptide" evidence="5">
    <location>
        <begin position="1"/>
        <end position="20"/>
    </location>
</feature>
<evidence type="ECO:0000256" key="5">
    <source>
        <dbReference type="SAM" id="SignalP"/>
    </source>
</evidence>
<reference evidence="6" key="2">
    <citation type="submission" date="2020-12" db="EMBL/GenBank/DDBJ databases">
        <authorList>
            <person name="Kanost M."/>
        </authorList>
    </citation>
    <scope>NUCLEOTIDE SEQUENCE</scope>
</reference>
<dbReference type="GO" id="GO:0005213">
    <property type="term" value="F:structural constituent of egg chorion"/>
    <property type="evidence" value="ECO:0007669"/>
    <property type="project" value="InterPro"/>
</dbReference>
<dbReference type="EMBL" id="JH668342">
    <property type="protein sequence ID" value="KAG6447202.1"/>
    <property type="molecule type" value="Genomic_DNA"/>
</dbReference>
<sequence>MMLKSSVLCISVLLIESISCQCFGGLDAFGMGYGPLGGPFSPSLGPSIGPVIAPAAAPILASSGGGFSVTSASPIAPTGLSILSENLAIDGGLAVGGQLPFLGTVALAGDFPTVGAGAVSYGCGDGAIGIIAESPIGPLGPVGAPGLGYRSGCGNGVWY</sequence>
<evidence type="ECO:0000256" key="3">
    <source>
        <dbReference type="ARBA" id="ARBA00022737"/>
    </source>
</evidence>
<keyword evidence="7" id="KW-1185">Reference proteome</keyword>
<evidence type="ECO:0000256" key="4">
    <source>
        <dbReference type="RuleBase" id="RU004378"/>
    </source>
</evidence>
<dbReference type="GO" id="GO:0007304">
    <property type="term" value="P:chorion-containing eggshell formation"/>
    <property type="evidence" value="ECO:0007669"/>
    <property type="project" value="InterPro"/>
</dbReference>
<dbReference type="InterPro" id="IPR002635">
    <property type="entry name" value="Chorion"/>
</dbReference>
<evidence type="ECO:0000256" key="1">
    <source>
        <dbReference type="ARBA" id="ARBA00003434"/>
    </source>
</evidence>